<evidence type="ECO:0000313" key="1">
    <source>
        <dbReference type="EMBL" id="TCO61067.1"/>
    </source>
</evidence>
<dbReference type="EMBL" id="SLWS01000003">
    <property type="protein sequence ID" value="TCO61067.1"/>
    <property type="molecule type" value="Genomic_DNA"/>
</dbReference>
<evidence type="ECO:0000313" key="2">
    <source>
        <dbReference type="Proteomes" id="UP000295680"/>
    </source>
</evidence>
<dbReference type="Proteomes" id="UP000295680">
    <property type="component" value="Unassembled WGS sequence"/>
</dbReference>
<reference evidence="1 2" key="1">
    <citation type="submission" date="2019-03" db="EMBL/GenBank/DDBJ databases">
        <title>Genomic Encyclopedia of Type Strains, Phase IV (KMG-IV): sequencing the most valuable type-strain genomes for metagenomic binning, comparative biology and taxonomic classification.</title>
        <authorList>
            <person name="Goeker M."/>
        </authorList>
    </citation>
    <scope>NUCLEOTIDE SEQUENCE [LARGE SCALE GENOMIC DNA]</scope>
    <source>
        <strain evidence="1 2">DSM 45934</strain>
    </source>
</reference>
<dbReference type="AlphaFoldDB" id="A0A4R2JPY7"/>
<gene>
    <name evidence="1" type="ORF">EV192_103651</name>
</gene>
<protein>
    <submittedName>
        <fullName evidence="1">Uncharacterized protein</fullName>
    </submittedName>
</protein>
<accession>A0A4R2JPY7</accession>
<sequence>MSGNARKNDLVTVHVPVELPVLTTRGWRILLEILTELTTVEVLDGPSGEGCRDC</sequence>
<name>A0A4R2JPY7_9PSEU</name>
<comment type="caution">
    <text evidence="1">The sequence shown here is derived from an EMBL/GenBank/DDBJ whole genome shotgun (WGS) entry which is preliminary data.</text>
</comment>
<proteinExistence type="predicted"/>
<organism evidence="1 2">
    <name type="scientific">Actinocrispum wychmicini</name>
    <dbReference type="NCBI Taxonomy" id="1213861"/>
    <lineage>
        <taxon>Bacteria</taxon>
        <taxon>Bacillati</taxon>
        <taxon>Actinomycetota</taxon>
        <taxon>Actinomycetes</taxon>
        <taxon>Pseudonocardiales</taxon>
        <taxon>Pseudonocardiaceae</taxon>
        <taxon>Actinocrispum</taxon>
    </lineage>
</organism>
<keyword evidence="2" id="KW-1185">Reference proteome</keyword>